<evidence type="ECO:0000313" key="2">
    <source>
        <dbReference type="EMBL" id="CAP13673.1"/>
    </source>
</evidence>
<dbReference type="KEGG" id="hsl:OE_2430F"/>
<sequence>MTTDSISNSDGYDEPTDSPNRVTTNEARDRLEETLFSALQAGANTLIDAPTSLGKSHKIATTPWLQYPEITGGDLVIHIHQTRDARDQAVEKSRATDGLTLRVLKGREDVCPTAAGDYDDELTAPNGLSPSEWFEHMCDVRKNGFYTAHLKLERHFDRNIPCAEDGPCQSLKQWWQDLRDDDGNPTVDIVHTTANFAHVEGLIEGANLVFDERPEYAVNLGDSGRQQIRDSLANLVYYRSDGQYSISDIVSANLRDDDEMKLKLRSLLDEEISKDWYFRREETHRLAPEIGLAMLNAEEIIEDRWAGEDVDFCGRRMGEYQGINVVMNSKGKIRHVHYSPDLSEARCVIGLDAFPSEYRWGLNTVGDLIRTDVLESTERQVWRREERGLEIVQIGTNTRAYTRRWKGAGKERADGLIQALRQRHGEEFRTGITPGSIEDDIRRFMRDADMEVPPPIDGKPVEPTMHYGEQNSRNDFERESVGLLVGCIDPGDKNILDLLALGRECAWPETTTTEDGEKVRKPDRSYLGEATDTAYDILQSVRGSNIAQGVGRYARSPGSSESSALVYVWSDACPAMLVDETIEASYHSLTKARRDMIKCLRSGSSTASEIEEETGSDRSYIHDCLKSFRERGLVTVSEGSGKGGADEWEWVGPGLIADLPEILVELNF</sequence>
<dbReference type="HOGENOM" id="CLU_417183_0_0_2"/>
<evidence type="ECO:0000256" key="1">
    <source>
        <dbReference type="SAM" id="MobiDB-lite"/>
    </source>
</evidence>
<proteinExistence type="predicted"/>
<dbReference type="Proteomes" id="UP000001321">
    <property type="component" value="Chromosome"/>
</dbReference>
<dbReference type="GeneID" id="5954408"/>
<organism evidence="2 3">
    <name type="scientific">Halobacterium salinarum (strain ATCC 29341 / DSM 671 / R1)</name>
    <dbReference type="NCBI Taxonomy" id="478009"/>
    <lineage>
        <taxon>Archaea</taxon>
        <taxon>Methanobacteriati</taxon>
        <taxon>Methanobacteriota</taxon>
        <taxon>Stenosarchaea group</taxon>
        <taxon>Halobacteria</taxon>
        <taxon>Halobacteriales</taxon>
        <taxon>Halobacteriaceae</taxon>
        <taxon>Halobacterium</taxon>
        <taxon>Halobacterium salinarum NRC-34001</taxon>
    </lineage>
</organism>
<reference evidence="2 3" key="1">
    <citation type="journal article" date="2008" name="Genomics">
        <title>Evolution in the laboratory: the genome of Halobacterium salinarum strain R1 compared to that of strain NRC-1.</title>
        <authorList>
            <person name="Pfeiffer F."/>
            <person name="Schuster S.C."/>
            <person name="Broicher A."/>
            <person name="Falb M."/>
            <person name="Palm P."/>
            <person name="Rodewald K."/>
            <person name="Ruepp A."/>
            <person name="Soppa J."/>
            <person name="Tittor J."/>
            <person name="Oesterhelt D."/>
        </authorList>
    </citation>
    <scope>NUCLEOTIDE SEQUENCE [LARGE SCALE GENOMIC DNA]</scope>
    <source>
        <strain evidence="3">ATCC 29341 / DSM 671 / R1</strain>
    </source>
</reference>
<name>B0R4K8_HALS3</name>
<dbReference type="RefSeq" id="WP_010902699.1">
    <property type="nucleotide sequence ID" value="NC_010364.1"/>
</dbReference>
<dbReference type="InterPro" id="IPR036390">
    <property type="entry name" value="WH_DNA-bd_sf"/>
</dbReference>
<accession>B0R4K8</accession>
<dbReference type="EnsemblBacteria" id="CAP13673">
    <property type="protein sequence ID" value="CAP13673"/>
    <property type="gene ID" value="OE_2430F"/>
</dbReference>
<dbReference type="InterPro" id="IPR036388">
    <property type="entry name" value="WH-like_DNA-bd_sf"/>
</dbReference>
<gene>
    <name evidence="2" type="ordered locus">OE_2430F</name>
</gene>
<protein>
    <submittedName>
        <fullName evidence="2">HTH domain protein</fullName>
    </submittedName>
</protein>
<feature type="compositionally biased region" description="Polar residues" evidence="1">
    <location>
        <begin position="1"/>
        <end position="10"/>
    </location>
</feature>
<dbReference type="AlphaFoldDB" id="B0R4K8"/>
<feature type="region of interest" description="Disordered" evidence="1">
    <location>
        <begin position="1"/>
        <end position="23"/>
    </location>
</feature>
<dbReference type="EMBL" id="AM774415">
    <property type="protein sequence ID" value="CAP13673.1"/>
    <property type="molecule type" value="Genomic_DNA"/>
</dbReference>
<dbReference type="Gene3D" id="1.10.10.10">
    <property type="entry name" value="Winged helix-like DNA-binding domain superfamily/Winged helix DNA-binding domain"/>
    <property type="match status" value="1"/>
</dbReference>
<dbReference type="SUPFAM" id="SSF46785">
    <property type="entry name" value="Winged helix' DNA-binding domain"/>
    <property type="match status" value="1"/>
</dbReference>
<evidence type="ECO:0000313" key="3">
    <source>
        <dbReference type="Proteomes" id="UP000001321"/>
    </source>
</evidence>